<dbReference type="PANTHER" id="PTHR43133">
    <property type="entry name" value="RNA POLYMERASE ECF-TYPE SIGMA FACTO"/>
    <property type="match status" value="1"/>
</dbReference>
<keyword evidence="4" id="KW-0804">Transcription</keyword>
<proteinExistence type="inferred from homology"/>
<dbReference type="EMBL" id="BAAAYN010000031">
    <property type="protein sequence ID" value="GAA3391309.1"/>
    <property type="molecule type" value="Genomic_DNA"/>
</dbReference>
<dbReference type="Gene3D" id="1.10.1740.10">
    <property type="match status" value="1"/>
</dbReference>
<sequence>MTISDERTDRQLWADAAQRDGEAFGALFRRHSRAVYNHCFRLTGSWSVAEDATSVTFLTAWRRRDEVRLARDSALPWLLAVATNVSQHQQRSVRRRLALTGRLSADPPEVDHADDVAARLDDERQMVEVLQVVRGLPRAEREALALCLWSGVSYADAAQALGLAESSIRARVSRARARLTAHFPVTNVRPSVQEER</sequence>
<evidence type="ECO:0000313" key="8">
    <source>
        <dbReference type="Proteomes" id="UP001501676"/>
    </source>
</evidence>
<evidence type="ECO:0000259" key="6">
    <source>
        <dbReference type="Pfam" id="PF08281"/>
    </source>
</evidence>
<evidence type="ECO:0000256" key="1">
    <source>
        <dbReference type="ARBA" id="ARBA00010641"/>
    </source>
</evidence>
<keyword evidence="3" id="KW-0731">Sigma factor</keyword>
<dbReference type="InterPro" id="IPR039425">
    <property type="entry name" value="RNA_pol_sigma-70-like"/>
</dbReference>
<dbReference type="InterPro" id="IPR013325">
    <property type="entry name" value="RNA_pol_sigma_r2"/>
</dbReference>
<evidence type="ECO:0000256" key="4">
    <source>
        <dbReference type="ARBA" id="ARBA00023163"/>
    </source>
</evidence>
<protein>
    <submittedName>
        <fullName evidence="7">RNA polymerase sigma factor</fullName>
    </submittedName>
</protein>
<dbReference type="InterPro" id="IPR013324">
    <property type="entry name" value="RNA_pol_sigma_r3/r4-like"/>
</dbReference>
<dbReference type="SUPFAM" id="SSF88659">
    <property type="entry name" value="Sigma3 and sigma4 domains of RNA polymerase sigma factors"/>
    <property type="match status" value="1"/>
</dbReference>
<accession>A0ABP6T444</accession>
<dbReference type="InterPro" id="IPR007627">
    <property type="entry name" value="RNA_pol_sigma70_r2"/>
</dbReference>
<dbReference type="InterPro" id="IPR014284">
    <property type="entry name" value="RNA_pol_sigma-70_dom"/>
</dbReference>
<evidence type="ECO:0000256" key="2">
    <source>
        <dbReference type="ARBA" id="ARBA00023015"/>
    </source>
</evidence>
<dbReference type="RefSeq" id="WP_376980733.1">
    <property type="nucleotide sequence ID" value="NZ_BAAAYN010000031.1"/>
</dbReference>
<comment type="caution">
    <text evidence="7">The sequence shown here is derived from an EMBL/GenBank/DDBJ whole genome shotgun (WGS) entry which is preliminary data.</text>
</comment>
<organism evidence="7 8">
    <name type="scientific">Cryptosporangium minutisporangium</name>
    <dbReference type="NCBI Taxonomy" id="113569"/>
    <lineage>
        <taxon>Bacteria</taxon>
        <taxon>Bacillati</taxon>
        <taxon>Actinomycetota</taxon>
        <taxon>Actinomycetes</taxon>
        <taxon>Cryptosporangiales</taxon>
        <taxon>Cryptosporangiaceae</taxon>
        <taxon>Cryptosporangium</taxon>
    </lineage>
</organism>
<evidence type="ECO:0000259" key="5">
    <source>
        <dbReference type="Pfam" id="PF04542"/>
    </source>
</evidence>
<feature type="domain" description="RNA polymerase sigma factor 70 region 4 type 2" evidence="6">
    <location>
        <begin position="128"/>
        <end position="179"/>
    </location>
</feature>
<comment type="similarity">
    <text evidence="1">Belongs to the sigma-70 factor family. ECF subfamily.</text>
</comment>
<feature type="domain" description="RNA polymerase sigma-70 region 2" evidence="5">
    <location>
        <begin position="27"/>
        <end position="95"/>
    </location>
</feature>
<dbReference type="InterPro" id="IPR036388">
    <property type="entry name" value="WH-like_DNA-bd_sf"/>
</dbReference>
<keyword evidence="2" id="KW-0805">Transcription regulation</keyword>
<dbReference type="SUPFAM" id="SSF88946">
    <property type="entry name" value="Sigma2 domain of RNA polymerase sigma factors"/>
    <property type="match status" value="1"/>
</dbReference>
<dbReference type="Proteomes" id="UP001501676">
    <property type="component" value="Unassembled WGS sequence"/>
</dbReference>
<dbReference type="Gene3D" id="1.10.10.10">
    <property type="entry name" value="Winged helix-like DNA-binding domain superfamily/Winged helix DNA-binding domain"/>
    <property type="match status" value="1"/>
</dbReference>
<gene>
    <name evidence="7" type="ORF">GCM10020369_48740</name>
</gene>
<evidence type="ECO:0000256" key="3">
    <source>
        <dbReference type="ARBA" id="ARBA00023082"/>
    </source>
</evidence>
<evidence type="ECO:0000313" key="7">
    <source>
        <dbReference type="EMBL" id="GAA3391309.1"/>
    </source>
</evidence>
<name>A0ABP6T444_9ACTN</name>
<dbReference type="Pfam" id="PF08281">
    <property type="entry name" value="Sigma70_r4_2"/>
    <property type="match status" value="1"/>
</dbReference>
<keyword evidence="8" id="KW-1185">Reference proteome</keyword>
<reference evidence="8" key="1">
    <citation type="journal article" date="2019" name="Int. J. Syst. Evol. Microbiol.">
        <title>The Global Catalogue of Microorganisms (GCM) 10K type strain sequencing project: providing services to taxonomists for standard genome sequencing and annotation.</title>
        <authorList>
            <consortium name="The Broad Institute Genomics Platform"/>
            <consortium name="The Broad Institute Genome Sequencing Center for Infectious Disease"/>
            <person name="Wu L."/>
            <person name="Ma J."/>
        </authorList>
    </citation>
    <scope>NUCLEOTIDE SEQUENCE [LARGE SCALE GENOMIC DNA]</scope>
    <source>
        <strain evidence="8">JCM 9458</strain>
    </source>
</reference>
<dbReference type="Pfam" id="PF04542">
    <property type="entry name" value="Sigma70_r2"/>
    <property type="match status" value="1"/>
</dbReference>
<dbReference type="InterPro" id="IPR013249">
    <property type="entry name" value="RNA_pol_sigma70_r4_t2"/>
</dbReference>
<dbReference type="PANTHER" id="PTHR43133:SF25">
    <property type="entry name" value="RNA POLYMERASE SIGMA FACTOR RFAY-RELATED"/>
    <property type="match status" value="1"/>
</dbReference>
<dbReference type="NCBIfam" id="TIGR02937">
    <property type="entry name" value="sigma70-ECF"/>
    <property type="match status" value="1"/>
</dbReference>